<reference evidence="2" key="1">
    <citation type="submission" date="2020-09" db="EMBL/GenBank/DDBJ databases">
        <title>Genome-Enabled Discovery of Anthraquinone Biosynthesis in Senna tora.</title>
        <authorList>
            <person name="Kang S.-H."/>
            <person name="Pandey R.P."/>
            <person name="Lee C.-M."/>
            <person name="Sim J.-S."/>
            <person name="Jeong J.-T."/>
            <person name="Choi B.-S."/>
            <person name="Jung M."/>
            <person name="Ginzburg D."/>
            <person name="Zhao K."/>
            <person name="Won S.Y."/>
            <person name="Oh T.-J."/>
            <person name="Yu Y."/>
            <person name="Kim N.-H."/>
            <person name="Lee O.R."/>
            <person name="Lee T.-H."/>
            <person name="Bashyal P."/>
            <person name="Kim T.-S."/>
            <person name="Lee W.-H."/>
            <person name="Kawkins C."/>
            <person name="Kim C.-K."/>
            <person name="Kim J.S."/>
            <person name="Ahn B.O."/>
            <person name="Rhee S.Y."/>
            <person name="Sohng J.K."/>
        </authorList>
    </citation>
    <scope>NUCLEOTIDE SEQUENCE</scope>
    <source>
        <tissue evidence="2">Leaf</tissue>
    </source>
</reference>
<protein>
    <submittedName>
        <fullName evidence="2">Uncharacterized protein</fullName>
    </submittedName>
</protein>
<keyword evidence="3" id="KW-1185">Reference proteome</keyword>
<dbReference type="Proteomes" id="UP000634136">
    <property type="component" value="Unassembled WGS sequence"/>
</dbReference>
<proteinExistence type="predicted"/>
<evidence type="ECO:0000313" key="3">
    <source>
        <dbReference type="Proteomes" id="UP000634136"/>
    </source>
</evidence>
<comment type="caution">
    <text evidence="2">The sequence shown here is derived from an EMBL/GenBank/DDBJ whole genome shotgun (WGS) entry which is preliminary data.</text>
</comment>
<gene>
    <name evidence="2" type="ORF">G2W53_039164</name>
</gene>
<keyword evidence="1" id="KW-0812">Transmembrane</keyword>
<accession>A0A834W375</accession>
<organism evidence="2 3">
    <name type="scientific">Senna tora</name>
    <dbReference type="NCBI Taxonomy" id="362788"/>
    <lineage>
        <taxon>Eukaryota</taxon>
        <taxon>Viridiplantae</taxon>
        <taxon>Streptophyta</taxon>
        <taxon>Embryophyta</taxon>
        <taxon>Tracheophyta</taxon>
        <taxon>Spermatophyta</taxon>
        <taxon>Magnoliopsida</taxon>
        <taxon>eudicotyledons</taxon>
        <taxon>Gunneridae</taxon>
        <taxon>Pentapetalae</taxon>
        <taxon>rosids</taxon>
        <taxon>fabids</taxon>
        <taxon>Fabales</taxon>
        <taxon>Fabaceae</taxon>
        <taxon>Caesalpinioideae</taxon>
        <taxon>Cassia clade</taxon>
        <taxon>Senna</taxon>
    </lineage>
</organism>
<sequence>MECNELSNFWIRTGLTFQLAMSEATGSYISWLEEKLARCTQKQFEYFALAAHKVWNRQNKLRLKEQEVALTHLWQEVDEEWKVIHEDGLERVHVLDTAEMVNREGTHHNNDTDVIIPNRRTTNSVCWRASVWNFIKINVDASLRANGEGSYASVDPSDAVFRIPFLMLLQFLSYFIGVPFAPFVRFQSMFFLGFFAQDLRLFGGRGLFRGLFGYGDCAIGLYELVL</sequence>
<dbReference type="EMBL" id="JAAIUW010000012">
    <property type="protein sequence ID" value="KAF7807003.1"/>
    <property type="molecule type" value="Genomic_DNA"/>
</dbReference>
<evidence type="ECO:0000313" key="2">
    <source>
        <dbReference type="EMBL" id="KAF7807003.1"/>
    </source>
</evidence>
<dbReference type="AlphaFoldDB" id="A0A834W375"/>
<keyword evidence="1" id="KW-0472">Membrane</keyword>
<name>A0A834W375_9FABA</name>
<evidence type="ECO:0000256" key="1">
    <source>
        <dbReference type="SAM" id="Phobius"/>
    </source>
</evidence>
<feature type="transmembrane region" description="Helical" evidence="1">
    <location>
        <begin position="163"/>
        <end position="184"/>
    </location>
</feature>
<keyword evidence="1" id="KW-1133">Transmembrane helix</keyword>